<evidence type="ECO:0000256" key="2">
    <source>
        <dbReference type="ARBA" id="ARBA00012637"/>
    </source>
</evidence>
<dbReference type="AlphaFoldDB" id="A0A2W5C4F2"/>
<keyword evidence="3" id="KW-0285">Flavoprotein</keyword>
<evidence type="ECO:0000256" key="3">
    <source>
        <dbReference type="ARBA" id="ARBA00022630"/>
    </source>
</evidence>
<dbReference type="InterPro" id="IPR054585">
    <property type="entry name" value="NDH2-like_C"/>
</dbReference>
<dbReference type="Pfam" id="PF22366">
    <property type="entry name" value="NDH2_C"/>
    <property type="match status" value="1"/>
</dbReference>
<dbReference type="Pfam" id="PF07992">
    <property type="entry name" value="Pyr_redox_2"/>
    <property type="match status" value="1"/>
</dbReference>
<dbReference type="Proteomes" id="UP000249557">
    <property type="component" value="Unassembled WGS sequence"/>
</dbReference>
<evidence type="ECO:0000256" key="8">
    <source>
        <dbReference type="ARBA" id="ARBA00047599"/>
    </source>
</evidence>
<feature type="domain" description="External alternative NADH-ubiquinone oxidoreductase-like C-terminal" evidence="10">
    <location>
        <begin position="349"/>
        <end position="403"/>
    </location>
</feature>
<keyword evidence="4" id="KW-0274">FAD</keyword>
<keyword evidence="7" id="KW-0520">NAD</keyword>
<accession>A0A2W5C4F2</accession>
<evidence type="ECO:0000256" key="7">
    <source>
        <dbReference type="ARBA" id="ARBA00023027"/>
    </source>
</evidence>
<keyword evidence="6" id="KW-0560">Oxidoreductase</keyword>
<comment type="catalytic activity">
    <reaction evidence="8">
        <text>a quinone + NADH + H(+) = a quinol + NAD(+)</text>
        <dbReference type="Rhea" id="RHEA:46160"/>
        <dbReference type="ChEBI" id="CHEBI:15378"/>
        <dbReference type="ChEBI" id="CHEBI:24646"/>
        <dbReference type="ChEBI" id="CHEBI:57540"/>
        <dbReference type="ChEBI" id="CHEBI:57945"/>
        <dbReference type="ChEBI" id="CHEBI:132124"/>
        <dbReference type="EC" id="1.6.5.9"/>
    </reaction>
</comment>
<reference evidence="11 12" key="1">
    <citation type="submission" date="2017-08" db="EMBL/GenBank/DDBJ databases">
        <title>Infants hospitalized years apart are colonized by the same room-sourced microbial strains.</title>
        <authorList>
            <person name="Brooks B."/>
            <person name="Olm M.R."/>
            <person name="Firek B.A."/>
            <person name="Baker R."/>
            <person name="Thomas B.C."/>
            <person name="Morowitz M.J."/>
            <person name="Banfield J.F."/>
        </authorList>
    </citation>
    <scope>NUCLEOTIDE SEQUENCE [LARGE SCALE GENOMIC DNA]</scope>
    <source>
        <strain evidence="11">S2_018_000_R2_104</strain>
    </source>
</reference>
<proteinExistence type="inferred from homology"/>
<dbReference type="SUPFAM" id="SSF51905">
    <property type="entry name" value="FAD/NAD(P)-binding domain"/>
    <property type="match status" value="1"/>
</dbReference>
<comment type="similarity">
    <text evidence="1">Belongs to the NADH dehydrogenase family.</text>
</comment>
<dbReference type="PRINTS" id="PR00411">
    <property type="entry name" value="PNDRDTASEI"/>
</dbReference>
<dbReference type="GO" id="GO:0050136">
    <property type="term" value="F:NADH dehydrogenase (quinone) (non-electrogenic) activity"/>
    <property type="evidence" value="ECO:0007669"/>
    <property type="project" value="UniProtKB-EC"/>
</dbReference>
<dbReference type="InterPro" id="IPR036188">
    <property type="entry name" value="FAD/NAD-bd_sf"/>
</dbReference>
<evidence type="ECO:0000256" key="1">
    <source>
        <dbReference type="ARBA" id="ARBA00005272"/>
    </source>
</evidence>
<evidence type="ECO:0000256" key="4">
    <source>
        <dbReference type="ARBA" id="ARBA00022827"/>
    </source>
</evidence>
<evidence type="ECO:0000313" key="12">
    <source>
        <dbReference type="Proteomes" id="UP000249557"/>
    </source>
</evidence>
<organism evidence="11 12">
    <name type="scientific">Micavibrio aeruginosavorus</name>
    <dbReference type="NCBI Taxonomy" id="349221"/>
    <lineage>
        <taxon>Bacteria</taxon>
        <taxon>Pseudomonadati</taxon>
        <taxon>Bdellovibrionota</taxon>
        <taxon>Bdellovibrionia</taxon>
        <taxon>Bdellovibrionales</taxon>
        <taxon>Pseudobdellovibrionaceae</taxon>
        <taxon>Micavibrio</taxon>
    </lineage>
</organism>
<dbReference type="InterPro" id="IPR045024">
    <property type="entry name" value="NDH-2"/>
</dbReference>
<evidence type="ECO:0000259" key="9">
    <source>
        <dbReference type="Pfam" id="PF07992"/>
    </source>
</evidence>
<protein>
    <recommendedName>
        <fullName evidence="2">NADH:ubiquinone reductase (non-electrogenic)</fullName>
        <ecNumber evidence="2">1.6.5.9</ecNumber>
    </recommendedName>
</protein>
<evidence type="ECO:0000256" key="6">
    <source>
        <dbReference type="ARBA" id="ARBA00023002"/>
    </source>
</evidence>
<feature type="domain" description="FAD/NAD(P)-binding" evidence="9">
    <location>
        <begin position="7"/>
        <end position="323"/>
    </location>
</feature>
<dbReference type="EC" id="1.6.5.9" evidence="2"/>
<gene>
    <name evidence="11" type="ORF">DI626_00310</name>
</gene>
<sequence>MSEQKKRVVIIGAGFAGLAAARALRKADAEIFLIDRRNHHVFQPLLYQVATAALSPAQIAQPIRAIMRKQENCTVVLGEVTGIDKERQRIFGEKGELAYDYLIIATGATHTYFGKDQWSQCAPGLKSIEDATLLRQRILSAFEKAEASLDEAEQKALLTFVIVGGGPTGVEMAGAIAELARHTLKGDFRRIDPAQARIILAEGGDRILKAFPPSLSTRTVKDLTGLGVEVKTGQAIQDCTAQGVKLGEEWIAARTIIWAAGVKASPAAQWLQVEGDRAGRVAVKPDLTLENHPDIFVIGDTASIQNADGSAVPGLAPAAMQQGSYAAWQILARLRGEQSAGPFVYKNYGTMATIGRGMAIADFGKFSCTGFLAWCLWGAIHLMPLVGFRNRFVVACDWLWSYFTHERGVRLITVSDRGGGEL</sequence>
<comment type="caution">
    <text evidence="11">The sequence shown here is derived from an EMBL/GenBank/DDBJ whole genome shotgun (WGS) entry which is preliminary data.</text>
</comment>
<dbReference type="Gene3D" id="3.50.50.100">
    <property type="match status" value="1"/>
</dbReference>
<evidence type="ECO:0000256" key="5">
    <source>
        <dbReference type="ARBA" id="ARBA00022946"/>
    </source>
</evidence>
<evidence type="ECO:0000313" key="11">
    <source>
        <dbReference type="EMBL" id="PZO89028.1"/>
    </source>
</evidence>
<dbReference type="PRINTS" id="PR00368">
    <property type="entry name" value="FADPNR"/>
</dbReference>
<dbReference type="EMBL" id="QFNK01000002">
    <property type="protein sequence ID" value="PZO89028.1"/>
    <property type="molecule type" value="Genomic_DNA"/>
</dbReference>
<dbReference type="InterPro" id="IPR023753">
    <property type="entry name" value="FAD/NAD-binding_dom"/>
</dbReference>
<keyword evidence="5" id="KW-0809">Transit peptide</keyword>
<dbReference type="PANTHER" id="PTHR43706">
    <property type="entry name" value="NADH DEHYDROGENASE"/>
    <property type="match status" value="1"/>
</dbReference>
<evidence type="ECO:0000259" key="10">
    <source>
        <dbReference type="Pfam" id="PF22366"/>
    </source>
</evidence>
<name>A0A2W5C4F2_9BACT</name>
<dbReference type="PANTHER" id="PTHR43706:SF47">
    <property type="entry name" value="EXTERNAL NADH-UBIQUINONE OXIDOREDUCTASE 1, MITOCHONDRIAL-RELATED"/>
    <property type="match status" value="1"/>
</dbReference>